<evidence type="ECO:0000313" key="1">
    <source>
        <dbReference type="EMBL" id="WFB40368.1"/>
    </source>
</evidence>
<dbReference type="Proteomes" id="UP001220228">
    <property type="component" value="Chromosome"/>
</dbReference>
<gene>
    <name evidence="1" type="ORF">LHUE1_001155</name>
</gene>
<sequence>MFKHNKKPDDKEKVLSAYYDFVLDPNITDRERKIGLLAKDDIERGRYFVAVLNQTLISFQREAMRTGLTKDASKFYDFLEPILNRNVPFGTNRGAYGTLSGYLD</sequence>
<evidence type="ECO:0000313" key="2">
    <source>
        <dbReference type="Proteomes" id="UP001220228"/>
    </source>
</evidence>
<reference evidence="1 2" key="1">
    <citation type="submission" date="2023-03" db="EMBL/GenBank/DDBJ databases">
        <authorList>
            <person name="Ruckert-Reed C."/>
        </authorList>
    </citation>
    <scope>NUCLEOTIDE SEQUENCE [LARGE SCALE GENOMIC DNA]</scope>
    <source>
        <strain evidence="1 2">DSM 115425</strain>
    </source>
</reference>
<keyword evidence="2" id="KW-1185">Reference proteome</keyword>
<dbReference type="EMBL" id="CP120687">
    <property type="protein sequence ID" value="WFB40368.1"/>
    <property type="molecule type" value="Genomic_DNA"/>
</dbReference>
<dbReference type="RefSeq" id="WP_049172414.1">
    <property type="nucleotide sequence ID" value="NZ_CP120687.1"/>
</dbReference>
<organism evidence="1 2">
    <name type="scientific">Lacticaseibacillus huelsenbergensis</name>
    <dbReference type="NCBI Taxonomy" id="3035291"/>
    <lineage>
        <taxon>Bacteria</taxon>
        <taxon>Bacillati</taxon>
        <taxon>Bacillota</taxon>
        <taxon>Bacilli</taxon>
        <taxon>Lactobacillales</taxon>
        <taxon>Lactobacillaceae</taxon>
        <taxon>Lacticaseibacillus</taxon>
    </lineage>
</organism>
<protein>
    <submittedName>
        <fullName evidence="1">Bacteriocin immunity protein</fullName>
    </submittedName>
</protein>
<dbReference type="CDD" id="cd21059">
    <property type="entry name" value="LciA-like"/>
    <property type="match status" value="1"/>
</dbReference>
<accession>A0ABY8DVZ7</accession>
<name>A0ABY8DVZ7_9LACO</name>
<proteinExistence type="predicted"/>